<feature type="active site" description="Nucleophile" evidence="2">
    <location>
        <position position="7"/>
    </location>
</feature>
<organism evidence="3 4">
    <name type="scientific">Cyclobacterium qasimii</name>
    <dbReference type="NCBI Taxonomy" id="1350429"/>
    <lineage>
        <taxon>Bacteria</taxon>
        <taxon>Pseudomonadati</taxon>
        <taxon>Bacteroidota</taxon>
        <taxon>Cytophagia</taxon>
        <taxon>Cytophagales</taxon>
        <taxon>Cyclobacteriaceae</taxon>
        <taxon>Cyclobacterium</taxon>
    </lineage>
</organism>
<dbReference type="Gene3D" id="1.10.40.40">
    <property type="entry name" value="Deoxyribonucleotidase, domain 2"/>
    <property type="match status" value="1"/>
</dbReference>
<proteinExistence type="inferred from homology"/>
<dbReference type="EMBL" id="BJYV01000002">
    <property type="protein sequence ID" value="GEO20394.1"/>
    <property type="molecule type" value="Genomic_DNA"/>
</dbReference>
<gene>
    <name evidence="3" type="primary">yorS</name>
    <name evidence="3" type="ORF">CQA01_09280</name>
</gene>
<dbReference type="InterPro" id="IPR023214">
    <property type="entry name" value="HAD_sf"/>
</dbReference>
<comment type="similarity">
    <text evidence="1">Belongs to the 5'(3')-deoxyribonucleotidase family.</text>
</comment>
<sequence length="172" mass="19667">MKTIAIDMDGVLADVYQQLIDMHYSESGITLKSSDMVGMTEAEAFPHLLKHVHTKGFFETVPLIPGGQEVVAELSKQYKIFIVSAATEFPLSLTEKHNWLNKHFPFISWQQMVFCGSKEIIKTDIMIDDHFKNLDVFDGKTFLFTQPHNEKSSPGKHERVNNWNEIKKILLG</sequence>
<evidence type="ECO:0000256" key="2">
    <source>
        <dbReference type="PIRSR" id="PIRSR610708-1"/>
    </source>
</evidence>
<dbReference type="InterPro" id="IPR010708">
    <property type="entry name" value="5'(3')-deoxyribonucleotidase"/>
</dbReference>
<dbReference type="Proteomes" id="UP000321301">
    <property type="component" value="Unassembled WGS sequence"/>
</dbReference>
<dbReference type="RefSeq" id="WP_146947189.1">
    <property type="nucleotide sequence ID" value="NZ_BJYV01000002.1"/>
</dbReference>
<dbReference type="Pfam" id="PF06941">
    <property type="entry name" value="NT5C"/>
    <property type="match status" value="1"/>
</dbReference>
<evidence type="ECO:0000313" key="4">
    <source>
        <dbReference type="Proteomes" id="UP000321301"/>
    </source>
</evidence>
<dbReference type="Gene3D" id="3.40.50.1000">
    <property type="entry name" value="HAD superfamily/HAD-like"/>
    <property type="match status" value="1"/>
</dbReference>
<dbReference type="GO" id="GO:0009223">
    <property type="term" value="P:pyrimidine deoxyribonucleotide catabolic process"/>
    <property type="evidence" value="ECO:0007669"/>
    <property type="project" value="TreeGrafter"/>
</dbReference>
<dbReference type="PANTHER" id="PTHR16504">
    <property type="entry name" value="5'(3')-DEOXYRIBONUCLEOTIDASE"/>
    <property type="match status" value="1"/>
</dbReference>
<dbReference type="AlphaFoldDB" id="A0A512C862"/>
<comment type="caution">
    <text evidence="3">The sequence shown here is derived from an EMBL/GenBank/DDBJ whole genome shotgun (WGS) entry which is preliminary data.</text>
</comment>
<keyword evidence="4" id="KW-1185">Reference proteome</keyword>
<evidence type="ECO:0000313" key="3">
    <source>
        <dbReference type="EMBL" id="GEO20394.1"/>
    </source>
</evidence>
<dbReference type="SFLD" id="SFLDS00003">
    <property type="entry name" value="Haloacid_Dehalogenase"/>
    <property type="match status" value="1"/>
</dbReference>
<name>A0A512C862_9BACT</name>
<dbReference type="PANTHER" id="PTHR16504:SF4">
    <property type="entry name" value="5'(3')-DEOXYRIBONUCLEOTIDASE"/>
    <property type="match status" value="1"/>
</dbReference>
<evidence type="ECO:0000256" key="1">
    <source>
        <dbReference type="ARBA" id="ARBA00009589"/>
    </source>
</evidence>
<protein>
    <submittedName>
        <fullName evidence="3">5'(3')-deoxyribonucleotidase</fullName>
    </submittedName>
</protein>
<accession>A0A512C862</accession>
<dbReference type="GO" id="GO:0008253">
    <property type="term" value="F:5'-nucleotidase activity"/>
    <property type="evidence" value="ECO:0007669"/>
    <property type="project" value="InterPro"/>
</dbReference>
<dbReference type="SUPFAM" id="SSF56784">
    <property type="entry name" value="HAD-like"/>
    <property type="match status" value="1"/>
</dbReference>
<dbReference type="SFLD" id="SFLDG01146">
    <property type="entry name" value="C1.2.2"/>
    <property type="match status" value="1"/>
</dbReference>
<feature type="active site" description="Proton donor" evidence="2">
    <location>
        <position position="9"/>
    </location>
</feature>
<dbReference type="SFLD" id="SFLDG01126">
    <property type="entry name" value="C1.2:_Nucleotidase_Like"/>
    <property type="match status" value="1"/>
</dbReference>
<dbReference type="InterPro" id="IPR036412">
    <property type="entry name" value="HAD-like_sf"/>
</dbReference>
<reference evidence="3 4" key="1">
    <citation type="submission" date="2019-07" db="EMBL/GenBank/DDBJ databases">
        <title>Whole genome shotgun sequence of Cyclobacterium qasimii NBRC 106168.</title>
        <authorList>
            <person name="Hosoyama A."/>
            <person name="Uohara A."/>
            <person name="Ohji S."/>
            <person name="Ichikawa N."/>
        </authorList>
    </citation>
    <scope>NUCLEOTIDE SEQUENCE [LARGE SCALE GENOMIC DNA]</scope>
    <source>
        <strain evidence="3 4">NBRC 106168</strain>
    </source>
</reference>